<feature type="domain" description="Glycosyl hydrolase family 92" evidence="1">
    <location>
        <begin position="281"/>
        <end position="753"/>
    </location>
</feature>
<evidence type="ECO:0000313" key="5">
    <source>
        <dbReference type="Proteomes" id="UP000192441"/>
    </source>
</evidence>
<gene>
    <name evidence="4" type="ORF">BST20_16745</name>
    <name evidence="3" type="ORF">MBRA_29620</name>
</gene>
<sequence>MRSRRAIAALTGVVILGVMLISAPPTAYEYEPVFVANPVEYVDTLIGTGTGGETVGEINDFPGPSVPFGMVQYSPDTVDTYAGYDYGVERSTGFSMTHASVGCAAFGDISMLPTTTAIGTQPWEAAEQIAHGDAEVGVPGYYTVRFPKTGVTAELTATTRTGVGRFSYPHNGRPALLYVRSGGSLAGNSAASIQVVQDNTTITGSATSGGFCGKSNVYTVYFAMKFSRPFTSYGTWDGYSVYPDARSAYSSYRGSSGGYVEFPAGSVFEVRTALSYVSVDGARANLAAEGGANFDDVRAAASSEWNAALSHIRVAGADDSDLTTFYTALYHSLLHPNTFNDVDGRYIGFDGVIHTVARGHTQYANYSDWDTYRGVAALHGLLFAERASDMAQSLVNDAEQSGAFPRWALANTATAEMTGDSVVPLIVNLYAFGARDFDVNTALRYMVDAATTGGVGRGGYVERPGIATYLQRGYLPTTGTSCLRGSIPGTSITLEWSVDDFAISRFADALGNSAAATEFQNRAQYWQNLFNPTTHYISPRNALGFFPEGPGVVKPAPGCFSQLGYDEGNAEQYIWWVPHNIAGLVTALGGRKAVADRLDRFTKRLNAGPDQPYLWIGNEPDFGVPWLYNYIGQPWKTQRTVDRVRSKLFGPTPDGAPGNDDLGALSSWYVWAALGLYPATPGTSILTVNTPLFDRAEIELPASKSIRISAPGASGAHRLKYIDALSIDGRPTGQTSLPESIVRTGGELGFALSAKPNTVWGTAESAAPPSFGAGSVAVTVNVRPAVVAIAPGATGTVTVDAQRMIEGPDDYTVTGTSYTAGITASPVSGAFAPDGSASRSLTIAVAQSAPHGYHPVDLTTVVGGTGRTFMLSVAVGQAGVDEWLTGLSVSP</sequence>
<evidence type="ECO:0000313" key="3">
    <source>
        <dbReference type="EMBL" id="BBZ12767.1"/>
    </source>
</evidence>
<dbReference type="Proteomes" id="UP000467379">
    <property type="component" value="Chromosome"/>
</dbReference>
<dbReference type="RefSeq" id="WP_083132529.1">
    <property type="nucleotide sequence ID" value="NZ_AP022606.1"/>
</dbReference>
<dbReference type="Gene3D" id="3.30.2080.10">
    <property type="entry name" value="GH92 mannosidase domain"/>
    <property type="match status" value="1"/>
</dbReference>
<dbReference type="EMBL" id="AP022606">
    <property type="protein sequence ID" value="BBZ12767.1"/>
    <property type="molecule type" value="Genomic_DNA"/>
</dbReference>
<reference evidence="3 6" key="2">
    <citation type="journal article" date="2019" name="Emerg. Microbes Infect.">
        <title>Comprehensive subspecies identification of 175 nontuberculous mycobacteria species based on 7547 genomic profiles.</title>
        <authorList>
            <person name="Matsumoto Y."/>
            <person name="Kinjo T."/>
            <person name="Motooka D."/>
            <person name="Nabeya D."/>
            <person name="Jung N."/>
            <person name="Uechi K."/>
            <person name="Horii T."/>
            <person name="Iida T."/>
            <person name="Fujita J."/>
            <person name="Nakamura S."/>
        </authorList>
    </citation>
    <scope>NUCLEOTIDE SEQUENCE [LARGE SCALE GENOMIC DNA]</scope>
    <source>
        <strain evidence="3 6">JCM 12687</strain>
    </source>
</reference>
<dbReference type="Gene3D" id="1.20.1610.10">
    <property type="entry name" value="alpha-1,2-mannosidases domains"/>
    <property type="match status" value="1"/>
</dbReference>
<dbReference type="NCBIfam" id="TIGR01180">
    <property type="entry name" value="aman2_put"/>
    <property type="match status" value="1"/>
</dbReference>
<dbReference type="InterPro" id="IPR050883">
    <property type="entry name" value="PNGase"/>
</dbReference>
<dbReference type="InterPro" id="IPR012939">
    <property type="entry name" value="Glyco_hydro_92"/>
</dbReference>
<accession>A0A7I7W730</accession>
<evidence type="ECO:0000313" key="4">
    <source>
        <dbReference type="EMBL" id="ORA35721.1"/>
    </source>
</evidence>
<dbReference type="Gene3D" id="2.70.98.10">
    <property type="match status" value="1"/>
</dbReference>
<dbReference type="EMBL" id="MVHM01000011">
    <property type="protein sequence ID" value="ORA35721.1"/>
    <property type="molecule type" value="Genomic_DNA"/>
</dbReference>
<dbReference type="GO" id="GO:0006516">
    <property type="term" value="P:glycoprotein catabolic process"/>
    <property type="evidence" value="ECO:0007669"/>
    <property type="project" value="TreeGrafter"/>
</dbReference>
<dbReference type="InterPro" id="IPR005887">
    <property type="entry name" value="GH92_a_mannosidase_put"/>
</dbReference>
<keyword evidence="6" id="KW-1185">Reference proteome</keyword>
<dbReference type="GO" id="GO:0030246">
    <property type="term" value="F:carbohydrate binding"/>
    <property type="evidence" value="ECO:0007669"/>
    <property type="project" value="InterPro"/>
</dbReference>
<evidence type="ECO:0000313" key="6">
    <source>
        <dbReference type="Proteomes" id="UP000467379"/>
    </source>
</evidence>
<name>A0A7I7W730_9MYCO</name>
<dbReference type="PANTHER" id="PTHR12143">
    <property type="entry name" value="PEPTIDE N-GLYCANASE PNGASE -RELATED"/>
    <property type="match status" value="1"/>
</dbReference>
<dbReference type="InterPro" id="IPR041371">
    <property type="entry name" value="GH92_N"/>
</dbReference>
<evidence type="ECO:0000259" key="1">
    <source>
        <dbReference type="Pfam" id="PF07971"/>
    </source>
</evidence>
<dbReference type="InterPro" id="IPR014718">
    <property type="entry name" value="GH-type_carb-bd"/>
</dbReference>
<dbReference type="OrthoDB" id="9804511at2"/>
<reference evidence="3" key="3">
    <citation type="submission" date="2020-02" db="EMBL/GenBank/DDBJ databases">
        <authorList>
            <person name="Matsumoto Y."/>
            <person name="Motooka D."/>
            <person name="Nakamura S."/>
        </authorList>
    </citation>
    <scope>NUCLEOTIDE SEQUENCE</scope>
    <source>
        <strain evidence="3">JCM 12687</strain>
    </source>
</reference>
<dbReference type="Pfam" id="PF07971">
    <property type="entry name" value="Glyco_hydro_92"/>
    <property type="match status" value="1"/>
</dbReference>
<dbReference type="Pfam" id="PF17678">
    <property type="entry name" value="Glyco_hydro_92N"/>
    <property type="match status" value="1"/>
</dbReference>
<organism evidence="4 5">
    <name type="scientific">Mycobacterium branderi</name>
    <dbReference type="NCBI Taxonomy" id="43348"/>
    <lineage>
        <taxon>Bacteria</taxon>
        <taxon>Bacillati</taxon>
        <taxon>Actinomycetota</taxon>
        <taxon>Actinomycetes</taxon>
        <taxon>Mycobacteriales</taxon>
        <taxon>Mycobacteriaceae</taxon>
        <taxon>Mycobacterium</taxon>
    </lineage>
</organism>
<feature type="domain" description="Glycosyl hydrolase family 92 N-terminal" evidence="2">
    <location>
        <begin position="41"/>
        <end position="275"/>
    </location>
</feature>
<dbReference type="AlphaFoldDB" id="A0A7I7W730"/>
<dbReference type="GO" id="GO:0000224">
    <property type="term" value="F:peptide-N4-(N-acetyl-beta-glucosaminyl)asparagine amidase activity"/>
    <property type="evidence" value="ECO:0007669"/>
    <property type="project" value="TreeGrafter"/>
</dbReference>
<evidence type="ECO:0008006" key="7">
    <source>
        <dbReference type="Google" id="ProtNLM"/>
    </source>
</evidence>
<dbReference type="Gene3D" id="1.20.1050.60">
    <property type="entry name" value="alpha-1,2-mannosidase"/>
    <property type="match status" value="1"/>
</dbReference>
<dbReference type="GO" id="GO:0005829">
    <property type="term" value="C:cytosol"/>
    <property type="evidence" value="ECO:0007669"/>
    <property type="project" value="TreeGrafter"/>
</dbReference>
<dbReference type="PANTHER" id="PTHR12143:SF39">
    <property type="entry name" value="SECRETED PROTEIN"/>
    <property type="match status" value="1"/>
</dbReference>
<proteinExistence type="predicted"/>
<dbReference type="Proteomes" id="UP000192441">
    <property type="component" value="Unassembled WGS sequence"/>
</dbReference>
<dbReference type="SUPFAM" id="SSF48208">
    <property type="entry name" value="Six-hairpin glycosidases"/>
    <property type="match status" value="1"/>
</dbReference>
<protein>
    <recommendedName>
        <fullName evidence="7">Glycosidase</fullName>
    </recommendedName>
</protein>
<reference evidence="4 5" key="1">
    <citation type="submission" date="2016-12" db="EMBL/GenBank/DDBJ databases">
        <title>The new phylogeny of genus Mycobacterium.</title>
        <authorList>
            <person name="Tortoli E."/>
            <person name="Trovato A."/>
            <person name="Cirillo D.M."/>
        </authorList>
    </citation>
    <scope>NUCLEOTIDE SEQUENCE [LARGE SCALE GENOMIC DNA]</scope>
    <source>
        <strain evidence="4 5">DSM 44624</strain>
    </source>
</reference>
<evidence type="ECO:0000259" key="2">
    <source>
        <dbReference type="Pfam" id="PF17678"/>
    </source>
</evidence>
<dbReference type="GO" id="GO:0005975">
    <property type="term" value="P:carbohydrate metabolic process"/>
    <property type="evidence" value="ECO:0007669"/>
    <property type="project" value="InterPro"/>
</dbReference>
<dbReference type="InterPro" id="IPR008928">
    <property type="entry name" value="6-hairpin_glycosidase_sf"/>
</dbReference>